<feature type="compositionally biased region" description="Low complexity" evidence="2">
    <location>
        <begin position="1100"/>
        <end position="1110"/>
    </location>
</feature>
<feature type="compositionally biased region" description="Basic and acidic residues" evidence="2">
    <location>
        <begin position="1672"/>
        <end position="1684"/>
    </location>
</feature>
<feature type="compositionally biased region" description="Low complexity" evidence="2">
    <location>
        <begin position="1257"/>
        <end position="1276"/>
    </location>
</feature>
<feature type="region of interest" description="Disordered" evidence="2">
    <location>
        <begin position="1487"/>
        <end position="1518"/>
    </location>
</feature>
<dbReference type="OrthoDB" id="10258692at2759"/>
<feature type="region of interest" description="Disordered" evidence="2">
    <location>
        <begin position="934"/>
        <end position="970"/>
    </location>
</feature>
<feature type="domain" description="HTH myb-type" evidence="5">
    <location>
        <begin position="1191"/>
        <end position="1239"/>
    </location>
</feature>
<feature type="region of interest" description="Disordered" evidence="2">
    <location>
        <begin position="1"/>
        <end position="128"/>
    </location>
</feature>
<feature type="region of interest" description="Disordered" evidence="2">
    <location>
        <begin position="1539"/>
        <end position="1718"/>
    </location>
</feature>
<feature type="compositionally biased region" description="Basic and acidic residues" evidence="2">
    <location>
        <begin position="1590"/>
        <end position="1599"/>
    </location>
</feature>
<evidence type="ECO:0000256" key="2">
    <source>
        <dbReference type="SAM" id="MobiDB-lite"/>
    </source>
</evidence>
<protein>
    <recommendedName>
        <fullName evidence="8">SANT domain-containing protein</fullName>
    </recommendedName>
</protein>
<sequence>MADDKASAPAPKSRIINLNSSSSRTKKDIPAGLSSSPTRSSTTASPRNDGKPARPSGAPQASSTSGGSGPAARPRMPSRPGGYPGPDRGGFRQDSYFRHPGPPSRPYDGPAVPTPSEPQPKKDVVVESTLSLPEEKVVTAVVEAVKDPAPVDAVTEPRVEKTISREQENRAAVVEIPVDQAVRKRTRVEDLKNEVDKTPPAQSATAPESRVGVAERPKPNITRSSPVQKEKEPAAREELPPLPEIPLFSRAISAPVTLDDAEVSTPTKTIKRPRLGWGQGLITSSPSDEKRPRVGWGEGLVSSGSNSPSGATADNMDVDSATDLVSVDVKAEPETEATGSVAGESPAPIPIEPMSTPAIPSTESIEHGEASSSAVENHASESRTEALSVTVEDASASADDADEAMDSVDDLAVSKEVILSGIDDLDANIAQIKRQMAELQKTIHDKQAKLESPACMSSTAVADASNKSAAEAGCVTSSKQSTMQVKGDLSEKLTTNAPEKPEAVDPLASASSTATKVAVDHVFVELLSTIFRDNASKAEAANAQVPKRMEDGQEATTIYYHPSEYDFYQANIDRGVELCDRVRLKVQRRNRQRHEAVRSLAREYLDLKKLWKQKIKRLEKDRKRQDKLRNKQHKQKHKQKSMASTTEAGNPVTGPGSASNSSSITSGSSSGNLGGANDFSLNSASNGTSNGASTVIRTSSRLTNNSSGTDLQTKSELEKMEQARAQMLADQEARKKRLKNALTTVIPDMIITEEDRVSRRFARTTNGQGCMTDGLVMDGQQRLQAEKFVNPWNDLEKCIYMDKFLQYPKNFARIASFLANKTTGDVICFYYRTKKVVDYKALLREQQLRRRGAGSKNTWSCWNLSACAAICLGVKFPEHIAKLLLHQSKFRSHQASENIINSAGAQLLLNSSDKVEVDDGPTSALAWIAMVSNSDSTGSDLQSNGSIGDERDGDSSEKDKSSNSDSPTKKRSLYVQPLKSFVAAQQQPFLVDYTTLLVDNAYSTGYEVSTLSVAERLKTYHMPLENDVDGVDASMDGVAGTGTGKPGISSSMSGKKELKQQRKQKKLAQDTSSSSGLTPGVAGAGGATNQKKKTPASLAVNPSSRNSPRVPSDDKAASSKKGGKSSGNGTPGSRRASGVSSPRIGPTIAMPTSNISISTPDEATAIAALASVSSGAGTPTAVGAPAKRVVQKWTEAEKADFLKFFSMHGKDWATLTDSIPTKTAAQIKNYYQNYKNRLGLQEILKKRIETGGGKGQSGASAGSSSMSVHSPHDGSSLNNDFSQNAPSSGMAALATSQGLTSLSTPELSPSAFGMLHGQSHSGRGEAYGNATNSERYLNFLNQQHQLQMFQMQHQHQPRGHSNEDASSPYSDMKGGQRGLPFGCEQSATQGLTMNSLQHAVAQAQVAQAQAQAQAQAHATAQAHVHAQAQAQAHLAHAQAMLQMHQPRAPYSEVQHSGYYHPLTQGHQQSLTTQLGIPANRSFGHEVGGSEHGASSGVGLSGLMRGDGPPSLLPSSFLGNRDGPARAMLSLAMLNNANSGAPSGLSSALRPPSGSPHAVATSGNLESMMHDGAHNPGRYVDESHSGYNQYDQRDDNRMMKSEAVSNDGGRDSIEQHSLRRDEDIHKREPELKPDVVRSEPGQVIRIPPSSRMSFSSILNDTESPRSEATPRGADPEPVGHQDHDVAAATNVSSRRPDLSSAGQYAAERHSSPLAEQSPTAHLLPRRASNMGLMANLLNVASPAQSPAITQRLNQAEDGERSSNQQQSRHDDSSNSSRGAVNAILNSSVHESQQQISNEGAHSLSPQAAQAAAMLSVSSANPTSAYHSVVTSDAHLAQSMTSASGTMSMQTSTVSSTAQSQSPEMVWRYHQHQQQPLTYEEETEMLRRAAMEKEQLARRAEEEAARAAAAAAAAARALHEARKARQEVMDMMTAKYMAMQQQQQQYPPHPAQTLPPQRHPMHQGVNVPAQHFGQPSHDYQHHQQLQHQLQQQALQHHLQMMQQHSSMGQDHDQRNHSQQEREGGPNNGPPSS</sequence>
<dbReference type="GO" id="GO:0005654">
    <property type="term" value="C:nucleoplasm"/>
    <property type="evidence" value="ECO:0007669"/>
    <property type="project" value="UniProtKB-ARBA"/>
</dbReference>
<feature type="coiled-coil region" evidence="1">
    <location>
        <begin position="422"/>
        <end position="449"/>
    </location>
</feature>
<dbReference type="Pfam" id="PF00249">
    <property type="entry name" value="Myb_DNA-binding"/>
    <property type="match status" value="1"/>
</dbReference>
<gene>
    <name evidence="6" type="ORF">Poli38472_008934</name>
</gene>
<feature type="domain" description="Myb-like" evidence="3">
    <location>
        <begin position="1192"/>
        <end position="1235"/>
    </location>
</feature>
<feature type="compositionally biased region" description="Low complexity" evidence="2">
    <location>
        <begin position="1980"/>
        <end position="2002"/>
    </location>
</feature>
<feature type="compositionally biased region" description="Basic and acidic residues" evidence="2">
    <location>
        <begin position="1567"/>
        <end position="1583"/>
    </location>
</feature>
<feature type="region of interest" description="Disordered" evidence="2">
    <location>
        <begin position="1250"/>
        <end position="1305"/>
    </location>
</feature>
<dbReference type="CDD" id="cd00167">
    <property type="entry name" value="SANT"/>
    <property type="match status" value="1"/>
</dbReference>
<feature type="region of interest" description="Disordered" evidence="2">
    <location>
        <begin position="1310"/>
        <end position="1329"/>
    </location>
</feature>
<feature type="compositionally biased region" description="Basic and acidic residues" evidence="2">
    <location>
        <begin position="2007"/>
        <end position="2021"/>
    </location>
</feature>
<dbReference type="Proteomes" id="UP000794436">
    <property type="component" value="Unassembled WGS sequence"/>
</dbReference>
<feature type="compositionally biased region" description="Low complexity" evidence="2">
    <location>
        <begin position="34"/>
        <end position="47"/>
    </location>
</feature>
<dbReference type="EMBL" id="SPLM01000146">
    <property type="protein sequence ID" value="TMW56286.1"/>
    <property type="molecule type" value="Genomic_DNA"/>
</dbReference>
<evidence type="ECO:0000256" key="1">
    <source>
        <dbReference type="SAM" id="Coils"/>
    </source>
</evidence>
<dbReference type="PROSITE" id="PS50090">
    <property type="entry name" value="MYB_LIKE"/>
    <property type="match status" value="1"/>
</dbReference>
<feature type="compositionally biased region" description="Basic and acidic residues" evidence="2">
    <location>
        <begin position="618"/>
        <end position="629"/>
    </location>
</feature>
<dbReference type="InterPro" id="IPR001005">
    <property type="entry name" value="SANT/Myb"/>
</dbReference>
<feature type="compositionally biased region" description="Polar residues" evidence="2">
    <location>
        <begin position="1277"/>
        <end position="1287"/>
    </location>
</feature>
<dbReference type="InterPro" id="IPR009057">
    <property type="entry name" value="Homeodomain-like_sf"/>
</dbReference>
<dbReference type="PANTHER" id="PTHR13992:SF39">
    <property type="entry name" value="SMRTER, ISOFORM G"/>
    <property type="match status" value="1"/>
</dbReference>
<keyword evidence="1" id="KW-0175">Coiled coil</keyword>
<evidence type="ECO:0000259" key="4">
    <source>
        <dbReference type="PROSITE" id="PS51293"/>
    </source>
</evidence>
<feature type="region of interest" description="Disordered" evidence="2">
    <location>
        <begin position="187"/>
        <end position="248"/>
    </location>
</feature>
<dbReference type="GO" id="GO:0000785">
    <property type="term" value="C:chromatin"/>
    <property type="evidence" value="ECO:0007669"/>
    <property type="project" value="TreeGrafter"/>
</dbReference>
<proteinExistence type="predicted"/>
<organism evidence="6 7">
    <name type="scientific">Pythium oligandrum</name>
    <name type="common">Mycoparasitic fungus</name>
    <dbReference type="NCBI Taxonomy" id="41045"/>
    <lineage>
        <taxon>Eukaryota</taxon>
        <taxon>Sar</taxon>
        <taxon>Stramenopiles</taxon>
        <taxon>Oomycota</taxon>
        <taxon>Peronosporomycetes</taxon>
        <taxon>Pythiales</taxon>
        <taxon>Pythiaceae</taxon>
        <taxon>Pythium</taxon>
    </lineage>
</organism>
<keyword evidence="7" id="KW-1185">Reference proteome</keyword>
<feature type="compositionally biased region" description="Low complexity" evidence="2">
    <location>
        <begin position="13"/>
        <end position="23"/>
    </location>
</feature>
<feature type="compositionally biased region" description="Basic and acidic residues" evidence="2">
    <location>
        <begin position="1607"/>
        <end position="1636"/>
    </location>
</feature>
<feature type="compositionally biased region" description="Polar residues" evidence="2">
    <location>
        <begin position="302"/>
        <end position="312"/>
    </location>
</feature>
<feature type="region of interest" description="Disordered" evidence="2">
    <location>
        <begin position="1752"/>
        <end position="1777"/>
    </location>
</feature>
<dbReference type="GO" id="GO:0032991">
    <property type="term" value="C:protein-containing complex"/>
    <property type="evidence" value="ECO:0007669"/>
    <property type="project" value="UniProtKB-ARBA"/>
</dbReference>
<evidence type="ECO:0000259" key="5">
    <source>
        <dbReference type="PROSITE" id="PS51294"/>
    </source>
</evidence>
<feature type="coiled-coil region" evidence="1">
    <location>
        <begin position="1877"/>
        <end position="1915"/>
    </location>
</feature>
<feature type="compositionally biased region" description="Polar residues" evidence="2">
    <location>
        <begin position="695"/>
        <end position="712"/>
    </location>
</feature>
<dbReference type="PROSITE" id="PS51294">
    <property type="entry name" value="HTH_MYB"/>
    <property type="match status" value="1"/>
</dbReference>
<dbReference type="SMART" id="SM00717">
    <property type="entry name" value="SANT"/>
    <property type="match status" value="2"/>
</dbReference>
<comment type="caution">
    <text evidence="6">The sequence shown here is derived from an EMBL/GenBank/DDBJ whole genome shotgun (WGS) entry which is preliminary data.</text>
</comment>
<feature type="compositionally biased region" description="Polar residues" evidence="2">
    <location>
        <begin position="934"/>
        <end position="946"/>
    </location>
</feature>
<feature type="compositionally biased region" description="Basic residues" evidence="2">
    <location>
        <begin position="630"/>
        <end position="640"/>
    </location>
</feature>
<feature type="domain" description="SANT" evidence="4">
    <location>
        <begin position="787"/>
        <end position="838"/>
    </location>
</feature>
<evidence type="ECO:0008006" key="8">
    <source>
        <dbReference type="Google" id="ProtNLM"/>
    </source>
</evidence>
<feature type="compositionally biased region" description="Basic and acidic residues" evidence="2">
    <location>
        <begin position="948"/>
        <end position="962"/>
    </location>
</feature>
<evidence type="ECO:0000313" key="6">
    <source>
        <dbReference type="EMBL" id="TMW56286.1"/>
    </source>
</evidence>
<dbReference type="GO" id="GO:0006357">
    <property type="term" value="P:regulation of transcription by RNA polymerase II"/>
    <property type="evidence" value="ECO:0007669"/>
    <property type="project" value="TreeGrafter"/>
</dbReference>
<feature type="region of interest" description="Disordered" evidence="2">
    <location>
        <begin position="618"/>
        <end position="670"/>
    </location>
</feature>
<feature type="compositionally biased region" description="Low complexity" evidence="2">
    <location>
        <begin position="55"/>
        <end position="74"/>
    </location>
</feature>
<feature type="compositionally biased region" description="Low complexity" evidence="2">
    <location>
        <begin position="654"/>
        <end position="670"/>
    </location>
</feature>
<evidence type="ECO:0000313" key="7">
    <source>
        <dbReference type="Proteomes" id="UP000794436"/>
    </source>
</evidence>
<name>A0A8K1C4C3_PYTOL</name>
<dbReference type="Gene3D" id="1.10.10.60">
    <property type="entry name" value="Homeodomain-like"/>
    <property type="match status" value="1"/>
</dbReference>
<dbReference type="InterPro" id="IPR017930">
    <property type="entry name" value="Myb_dom"/>
</dbReference>
<feature type="compositionally biased region" description="Polar residues" evidence="2">
    <location>
        <begin position="1649"/>
        <end position="1660"/>
    </location>
</feature>
<feature type="compositionally biased region" description="Basic and acidic residues" evidence="2">
    <location>
        <begin position="228"/>
        <end position="239"/>
    </location>
</feature>
<accession>A0A8K1C4C3</accession>
<dbReference type="SUPFAM" id="SSF46689">
    <property type="entry name" value="Homeodomain-like"/>
    <property type="match status" value="2"/>
</dbReference>
<feature type="region of interest" description="Disordered" evidence="2">
    <location>
        <begin position="1351"/>
        <end position="1376"/>
    </location>
</feature>
<dbReference type="InterPro" id="IPR051571">
    <property type="entry name" value="N-CoR_corepressor"/>
</dbReference>
<feature type="region of interest" description="Disordered" evidence="2">
    <location>
        <begin position="1027"/>
        <end position="1155"/>
    </location>
</feature>
<reference evidence="6" key="1">
    <citation type="submission" date="2019-03" db="EMBL/GenBank/DDBJ databases">
        <title>Long read genome sequence of the mycoparasitic Pythium oligandrum ATCC 38472 isolated from sugarbeet rhizosphere.</title>
        <authorList>
            <person name="Gaulin E."/>
        </authorList>
    </citation>
    <scope>NUCLEOTIDE SEQUENCE</scope>
    <source>
        <strain evidence="6">ATCC 38472_TT</strain>
    </source>
</reference>
<dbReference type="PANTHER" id="PTHR13992">
    <property type="entry name" value="NUCLEAR RECEPTOR CO-REPRESSOR RELATED NCOR"/>
    <property type="match status" value="1"/>
</dbReference>
<dbReference type="InterPro" id="IPR017884">
    <property type="entry name" value="SANT_dom"/>
</dbReference>
<feature type="region of interest" description="Disordered" evidence="2">
    <location>
        <begin position="262"/>
        <end position="403"/>
    </location>
</feature>
<evidence type="ECO:0000259" key="3">
    <source>
        <dbReference type="PROSITE" id="PS50090"/>
    </source>
</evidence>
<feature type="domain" description="SANT" evidence="4">
    <location>
        <begin position="1188"/>
        <end position="1239"/>
    </location>
</feature>
<feature type="region of interest" description="Disordered" evidence="2">
    <location>
        <begin position="1937"/>
        <end position="2030"/>
    </location>
</feature>
<dbReference type="PROSITE" id="PS51293">
    <property type="entry name" value="SANT"/>
    <property type="match status" value="2"/>
</dbReference>
<feature type="region of interest" description="Disordered" evidence="2">
    <location>
        <begin position="686"/>
        <end position="715"/>
    </location>
</feature>
<dbReference type="Gene3D" id="1.20.58.1880">
    <property type="match status" value="1"/>
</dbReference>
<feature type="compositionally biased region" description="Basic and acidic residues" evidence="2">
    <location>
        <begin position="187"/>
        <end position="197"/>
    </location>
</feature>